<protein>
    <recommendedName>
        <fullName evidence="4">DUF4234 domain-containing protein</fullName>
    </recommendedName>
</protein>
<dbReference type="Proteomes" id="UP000297549">
    <property type="component" value="Unassembled WGS sequence"/>
</dbReference>
<keyword evidence="1" id="KW-0812">Transmembrane</keyword>
<feature type="transmembrane region" description="Helical" evidence="1">
    <location>
        <begin position="83"/>
        <end position="104"/>
    </location>
</feature>
<dbReference type="RefSeq" id="WP_135462440.1">
    <property type="nucleotide sequence ID" value="NZ_SRLC01000001.1"/>
</dbReference>
<feature type="transmembrane region" description="Helical" evidence="1">
    <location>
        <begin position="12"/>
        <end position="30"/>
    </location>
</feature>
<reference evidence="2 3" key="1">
    <citation type="submission" date="2019-04" db="EMBL/GenBank/DDBJ databases">
        <authorList>
            <person name="Feng G."/>
            <person name="Zhang J."/>
            <person name="Zhu H."/>
        </authorList>
    </citation>
    <scope>NUCLEOTIDE SEQUENCE [LARGE SCALE GENOMIC DNA]</scope>
    <source>
        <strain evidence="2 3">JCM 31653</strain>
    </source>
</reference>
<evidence type="ECO:0008006" key="4">
    <source>
        <dbReference type="Google" id="ProtNLM"/>
    </source>
</evidence>
<name>A0A4Z0Q745_9BACT</name>
<dbReference type="EMBL" id="SRLC01000001">
    <property type="protein sequence ID" value="TGE24861.1"/>
    <property type="molecule type" value="Genomic_DNA"/>
</dbReference>
<sequence length="106" mass="12038">METRRPFTRRNVISAAILGVVTLSYWLVFWSVTSESQHLRRSTDGEAAGLVLLFLFWPALFASAFFLGAFFPALRRGSPPVNYWVPVLGLLPTILLLLFCLYAIRF</sequence>
<keyword evidence="3" id="KW-1185">Reference proteome</keyword>
<evidence type="ECO:0000313" key="2">
    <source>
        <dbReference type="EMBL" id="TGE24861.1"/>
    </source>
</evidence>
<feature type="transmembrane region" description="Helical" evidence="1">
    <location>
        <begin position="50"/>
        <end position="71"/>
    </location>
</feature>
<organism evidence="2 3">
    <name type="scientific">Hymenobacter aquaticus</name>
    <dbReference type="NCBI Taxonomy" id="1867101"/>
    <lineage>
        <taxon>Bacteria</taxon>
        <taxon>Pseudomonadati</taxon>
        <taxon>Bacteroidota</taxon>
        <taxon>Cytophagia</taxon>
        <taxon>Cytophagales</taxon>
        <taxon>Hymenobacteraceae</taxon>
        <taxon>Hymenobacter</taxon>
    </lineage>
</organism>
<dbReference type="OrthoDB" id="9976983at2"/>
<keyword evidence="1" id="KW-1133">Transmembrane helix</keyword>
<evidence type="ECO:0000313" key="3">
    <source>
        <dbReference type="Proteomes" id="UP000297549"/>
    </source>
</evidence>
<proteinExistence type="predicted"/>
<comment type="caution">
    <text evidence="2">The sequence shown here is derived from an EMBL/GenBank/DDBJ whole genome shotgun (WGS) entry which is preliminary data.</text>
</comment>
<keyword evidence="1" id="KW-0472">Membrane</keyword>
<evidence type="ECO:0000256" key="1">
    <source>
        <dbReference type="SAM" id="Phobius"/>
    </source>
</evidence>
<gene>
    <name evidence="2" type="ORF">E5K00_06575</name>
</gene>
<accession>A0A4Z0Q745</accession>
<dbReference type="AlphaFoldDB" id="A0A4Z0Q745"/>